<dbReference type="Proteomes" id="UP000292702">
    <property type="component" value="Unassembled WGS sequence"/>
</dbReference>
<reference evidence="2 3" key="1">
    <citation type="submission" date="2018-11" db="EMBL/GenBank/DDBJ databases">
        <title>Genome assembly of Steccherinum ochraceum LE-BIN_3174, the white-rot fungus of the Steccherinaceae family (The Residual Polyporoid clade, Polyporales, Basidiomycota).</title>
        <authorList>
            <person name="Fedorova T.V."/>
            <person name="Glazunova O.A."/>
            <person name="Landesman E.O."/>
            <person name="Moiseenko K.V."/>
            <person name="Psurtseva N.V."/>
            <person name="Savinova O.S."/>
            <person name="Shakhova N.V."/>
            <person name="Tyazhelova T.V."/>
            <person name="Vasina D.V."/>
        </authorList>
    </citation>
    <scope>NUCLEOTIDE SEQUENCE [LARGE SCALE GENOMIC DNA]</scope>
    <source>
        <strain evidence="2 3">LE-BIN_3174</strain>
    </source>
</reference>
<dbReference type="AlphaFoldDB" id="A0A4R0RZ43"/>
<comment type="caution">
    <text evidence="2">The sequence shown here is derived from an EMBL/GenBank/DDBJ whole genome shotgun (WGS) entry which is preliminary data.</text>
</comment>
<dbReference type="Gene3D" id="3.50.30.50">
    <property type="entry name" value="Putative cyclase"/>
    <property type="match status" value="1"/>
</dbReference>
<protein>
    <recommendedName>
        <fullName evidence="4">Cyclase</fullName>
    </recommendedName>
</protein>
<dbReference type="STRING" id="92696.A0A4R0RZ43"/>
<dbReference type="SUPFAM" id="SSF102198">
    <property type="entry name" value="Putative cyclase"/>
    <property type="match status" value="1"/>
</dbReference>
<organism evidence="2 3">
    <name type="scientific">Steccherinum ochraceum</name>
    <dbReference type="NCBI Taxonomy" id="92696"/>
    <lineage>
        <taxon>Eukaryota</taxon>
        <taxon>Fungi</taxon>
        <taxon>Dikarya</taxon>
        <taxon>Basidiomycota</taxon>
        <taxon>Agaricomycotina</taxon>
        <taxon>Agaricomycetes</taxon>
        <taxon>Polyporales</taxon>
        <taxon>Steccherinaceae</taxon>
        <taxon>Steccherinum</taxon>
    </lineage>
</organism>
<accession>A0A4R0RZ43</accession>
<dbReference type="InterPro" id="IPR037175">
    <property type="entry name" value="KFase_sf"/>
</dbReference>
<dbReference type="PANTHER" id="PTHR34861:SF10">
    <property type="entry name" value="CYCLASE"/>
    <property type="match status" value="1"/>
</dbReference>
<evidence type="ECO:0000313" key="3">
    <source>
        <dbReference type="Proteomes" id="UP000292702"/>
    </source>
</evidence>
<dbReference type="EMBL" id="RWJN01000003">
    <property type="protein sequence ID" value="TCD71669.1"/>
    <property type="molecule type" value="Genomic_DNA"/>
</dbReference>
<keyword evidence="3" id="KW-1185">Reference proteome</keyword>
<proteinExistence type="inferred from homology"/>
<sequence>MAATKLPSFDELPNFEDFTGCAWGVWGKDDELGTINLLTEEVVKEAAKEIKLGKSICLNWPLNFPAKPLFDRQAAVHESWLKPSGHVHDDSIQINTQSGSQWDGLKHFGLAKQKMFYNGVSVDQLHHGRLQIPDPTNVDKTATKLGIHNWAQHGITGRGVLLDLVRFYTASGAPLPYDPWTSHAIPLQDLLKCAEQQGVTFQQGDILLLRIGFTQRYYGASPEERDGLAGKPETFAGIEQSEDVKRFLWDNHFAAIASDQPTVERWPTPQGVPHLHQTFLGMWGMPIGEIFDLEALSTACAEAGRYTFFFTSWPLNVYGGIASPPNAAAIL</sequence>
<evidence type="ECO:0008006" key="4">
    <source>
        <dbReference type="Google" id="ProtNLM"/>
    </source>
</evidence>
<name>A0A4R0RZ43_9APHY</name>
<dbReference type="OrthoDB" id="5396at2759"/>
<gene>
    <name evidence="2" type="ORF">EIP91_005435</name>
</gene>
<dbReference type="Pfam" id="PF04199">
    <property type="entry name" value="Cyclase"/>
    <property type="match status" value="1"/>
</dbReference>
<evidence type="ECO:0000313" key="2">
    <source>
        <dbReference type="EMBL" id="TCD71669.1"/>
    </source>
</evidence>
<comment type="similarity">
    <text evidence="1">Belongs to the Cyclase 1 superfamily.</text>
</comment>
<dbReference type="PANTHER" id="PTHR34861">
    <property type="match status" value="1"/>
</dbReference>
<dbReference type="InterPro" id="IPR007325">
    <property type="entry name" value="KFase/CYL"/>
</dbReference>
<dbReference type="GO" id="GO:0019441">
    <property type="term" value="P:L-tryptophan catabolic process to kynurenine"/>
    <property type="evidence" value="ECO:0007669"/>
    <property type="project" value="InterPro"/>
</dbReference>
<evidence type="ECO:0000256" key="1">
    <source>
        <dbReference type="ARBA" id="ARBA00007865"/>
    </source>
</evidence>
<dbReference type="GO" id="GO:0004061">
    <property type="term" value="F:arylformamidase activity"/>
    <property type="evidence" value="ECO:0007669"/>
    <property type="project" value="InterPro"/>
</dbReference>